<evidence type="ECO:0000313" key="2">
    <source>
        <dbReference type="EMBL" id="DAD55469.1"/>
    </source>
</evidence>
<organism evidence="2">
    <name type="scientific">Myoviridae sp. ctjz83</name>
    <dbReference type="NCBI Taxonomy" id="2826083"/>
    <lineage>
        <taxon>Viruses</taxon>
        <taxon>Duplodnaviria</taxon>
        <taxon>Heunggongvirae</taxon>
        <taxon>Uroviricota</taxon>
        <taxon>Caudoviricetes</taxon>
    </lineage>
</organism>
<reference evidence="2" key="1">
    <citation type="journal article" date="2021" name="Proc. Natl. Acad. Sci. U.S.A.">
        <title>A Catalog of Tens of Thousands of Viruses from Human Metagenomes Reveals Hidden Associations with Chronic Diseases.</title>
        <authorList>
            <person name="Tisza M.J."/>
            <person name="Buck C.B."/>
        </authorList>
    </citation>
    <scope>NUCLEOTIDE SEQUENCE</scope>
    <source>
        <strain evidence="2">Ctjz83</strain>
    </source>
</reference>
<name>A0A8D9UHB9_9CAUD</name>
<feature type="compositionally biased region" description="Acidic residues" evidence="1">
    <location>
        <begin position="12"/>
        <end position="41"/>
    </location>
</feature>
<proteinExistence type="predicted"/>
<dbReference type="EMBL" id="BK014725">
    <property type="protein sequence ID" value="DAD55469.1"/>
    <property type="molecule type" value="Genomic_DNA"/>
</dbReference>
<sequence length="233" mass="26364">MDEEIMTAANEDIVEDIDSSPAVEETEPVEQEEPAVQEEPTETQRVSRRIKEASQKSVDDFIRSMGLTNHYDNDRPITTKEEYEAFVAMQRLDEDGQTDPVSAYRNQSLEAEITRLRSNERMRELEADPVRGQTFTKLKDQVVELMDYCTQQGTPCSVDAAFNTILANSYFDLANDAANKAKEDTLRRINNNAQASPGALTGESPETEADYMKMSDKDFEKLYQAALRGELKN</sequence>
<accession>A0A8D9UHB9</accession>
<protein>
    <submittedName>
        <fullName evidence="2">Non-structural protein 5</fullName>
    </submittedName>
</protein>
<feature type="region of interest" description="Disordered" evidence="1">
    <location>
        <begin position="1"/>
        <end position="53"/>
    </location>
</feature>
<evidence type="ECO:0000256" key="1">
    <source>
        <dbReference type="SAM" id="MobiDB-lite"/>
    </source>
</evidence>